<keyword evidence="1" id="KW-0812">Transmembrane</keyword>
<feature type="transmembrane region" description="Helical" evidence="1">
    <location>
        <begin position="140"/>
        <end position="161"/>
    </location>
</feature>
<keyword evidence="1" id="KW-1133">Transmembrane helix</keyword>
<accession>A0A0H4TT04</accession>
<keyword evidence="1" id="KW-0472">Membrane</keyword>
<protein>
    <recommendedName>
        <fullName evidence="3">Zinc-ribbon domain-containing protein</fullName>
    </recommendedName>
</protein>
<sequence length="207" mass="22264">MPACRKCGLDNGEQAKFCAFCGAPMPSAPAAEGAPVPPAVPQPARPAEECFAPSRPKKPEFPGWLGLGMALIVIGVVFLANPNLITEFAQWMDRWAKQGWVPRPPDTLIGSAILFSAAVGVTNLVTAIARWFVRRSNHRILGDILTSIAWFTLSSLTYLYLVRTLAGPVVVAAESVVVGVLLILYIVALATRTFSPWRTSRSPPANP</sequence>
<organism evidence="2">
    <name type="scientific">uncultured euryarchaeote Rifle_16ft_4_minimus_39</name>
    <dbReference type="NCBI Taxonomy" id="1665197"/>
    <lineage>
        <taxon>Archaea</taxon>
        <taxon>Methanobacteriati</taxon>
        <taxon>Methanobacteriota</taxon>
        <taxon>environmental samples</taxon>
    </lineage>
</organism>
<feature type="transmembrane region" description="Helical" evidence="1">
    <location>
        <begin position="167"/>
        <end position="191"/>
    </location>
</feature>
<dbReference type="EMBL" id="KT007025">
    <property type="protein sequence ID" value="AKQ03929.1"/>
    <property type="molecule type" value="Genomic_DNA"/>
</dbReference>
<name>A0A0H4TT04_9EURY</name>
<evidence type="ECO:0000313" key="2">
    <source>
        <dbReference type="EMBL" id="AKQ03929.1"/>
    </source>
</evidence>
<reference evidence="2" key="1">
    <citation type="journal article" date="2015" name="ISME J.">
        <title>Aquifer environment selects for microbial species cohorts in sediment and groundwater.</title>
        <authorList>
            <person name="Hug L.A."/>
            <person name="Thomas B.C."/>
            <person name="Brown C.T."/>
            <person name="Frischkorn K.R."/>
            <person name="Williams K.H."/>
            <person name="Tringe S.G."/>
            <person name="Banfield J.F."/>
        </authorList>
    </citation>
    <scope>NUCLEOTIDE SEQUENCE</scope>
</reference>
<feature type="transmembrane region" description="Helical" evidence="1">
    <location>
        <begin position="64"/>
        <end position="85"/>
    </location>
</feature>
<proteinExistence type="predicted"/>
<evidence type="ECO:0000256" key="1">
    <source>
        <dbReference type="SAM" id="Phobius"/>
    </source>
</evidence>
<evidence type="ECO:0008006" key="3">
    <source>
        <dbReference type="Google" id="ProtNLM"/>
    </source>
</evidence>
<dbReference type="AlphaFoldDB" id="A0A0H4TT04"/>
<feature type="transmembrane region" description="Helical" evidence="1">
    <location>
        <begin position="108"/>
        <end position="133"/>
    </location>
</feature>